<organism evidence="1 2">
    <name type="scientific">Botrytis elliptica</name>
    <dbReference type="NCBI Taxonomy" id="278938"/>
    <lineage>
        <taxon>Eukaryota</taxon>
        <taxon>Fungi</taxon>
        <taxon>Dikarya</taxon>
        <taxon>Ascomycota</taxon>
        <taxon>Pezizomycotina</taxon>
        <taxon>Leotiomycetes</taxon>
        <taxon>Helotiales</taxon>
        <taxon>Sclerotiniaceae</taxon>
        <taxon>Botrytis</taxon>
    </lineage>
</organism>
<gene>
    <name evidence="1" type="ORF">BELL_0381g00030</name>
</gene>
<protein>
    <submittedName>
        <fullName evidence="1">Uncharacterized protein</fullName>
    </submittedName>
</protein>
<comment type="caution">
    <text evidence="1">The sequence shown here is derived from an EMBL/GenBank/DDBJ whole genome shotgun (WGS) entry which is preliminary data.</text>
</comment>
<accession>A0A4Z1JI18</accession>
<reference evidence="1 2" key="1">
    <citation type="submission" date="2017-12" db="EMBL/GenBank/DDBJ databases">
        <title>Comparative genomics of Botrytis spp.</title>
        <authorList>
            <person name="Valero-Jimenez C.A."/>
            <person name="Tapia P."/>
            <person name="Veloso J."/>
            <person name="Silva-Moreno E."/>
            <person name="Staats M."/>
            <person name="Valdes J.H."/>
            <person name="Van Kan J.A.L."/>
        </authorList>
    </citation>
    <scope>NUCLEOTIDE SEQUENCE [LARGE SCALE GENOMIC DNA]</scope>
    <source>
        <strain evidence="1 2">Be9601</strain>
    </source>
</reference>
<proteinExistence type="predicted"/>
<dbReference type="OrthoDB" id="3546495at2759"/>
<evidence type="ECO:0000313" key="1">
    <source>
        <dbReference type="EMBL" id="TGO73198.1"/>
    </source>
</evidence>
<dbReference type="AlphaFoldDB" id="A0A4Z1JI18"/>
<dbReference type="Proteomes" id="UP000297229">
    <property type="component" value="Unassembled WGS sequence"/>
</dbReference>
<evidence type="ECO:0000313" key="2">
    <source>
        <dbReference type="Proteomes" id="UP000297229"/>
    </source>
</evidence>
<dbReference type="EMBL" id="PQXM01000379">
    <property type="protein sequence ID" value="TGO73198.1"/>
    <property type="molecule type" value="Genomic_DNA"/>
</dbReference>
<keyword evidence="2" id="KW-1185">Reference proteome</keyword>
<sequence>MFRPLMKQPFTTPTPSTPIFKRAFTIKSQPSPHTPIIPTIPSRTLTLKRHHPAIFSSPRVSNHAFTRTFKVYSLYPQLPVATTTALAYFSFPKGKSVSNATSYYAALPLSPNFSYQDLECEVRDALRESCRLAMRRRGSGEKGEHNAEDVVGAGDMKGEKEEEMGKLKFDITVVWQGVNIGNVGSVSGKDEGVAEMSISGMDKEKLAGVLRLMAMRGWKDIFCVRVGGEEGRMKEQKEKRKL</sequence>
<name>A0A4Z1JI18_9HELO</name>